<proteinExistence type="predicted"/>
<gene>
    <name evidence="5" type="ORF">HA335_04905</name>
</gene>
<evidence type="ECO:0000259" key="4">
    <source>
        <dbReference type="PROSITE" id="PS51918"/>
    </source>
</evidence>
<evidence type="ECO:0000256" key="2">
    <source>
        <dbReference type="ARBA" id="ARBA00023004"/>
    </source>
</evidence>
<organism evidence="5 6">
    <name type="scientific">Methanocaldococcus jannaschii</name>
    <dbReference type="NCBI Taxonomy" id="2190"/>
    <lineage>
        <taxon>Archaea</taxon>
        <taxon>Methanobacteriati</taxon>
        <taxon>Methanobacteriota</taxon>
        <taxon>Methanomada group</taxon>
        <taxon>Methanococci</taxon>
        <taxon>Methanococcales</taxon>
        <taxon>Methanocaldococcaceae</taxon>
        <taxon>Methanocaldococcus</taxon>
    </lineage>
</organism>
<dbReference type="GO" id="GO:0003824">
    <property type="term" value="F:catalytic activity"/>
    <property type="evidence" value="ECO:0007669"/>
    <property type="project" value="InterPro"/>
</dbReference>
<dbReference type="GO" id="GO:0051536">
    <property type="term" value="F:iron-sulfur cluster binding"/>
    <property type="evidence" value="ECO:0007669"/>
    <property type="project" value="UniProtKB-KW"/>
</dbReference>
<dbReference type="GO" id="GO:0046872">
    <property type="term" value="F:metal ion binding"/>
    <property type="evidence" value="ECO:0007669"/>
    <property type="project" value="UniProtKB-KW"/>
</dbReference>
<dbReference type="InterPro" id="IPR007197">
    <property type="entry name" value="rSAM"/>
</dbReference>
<dbReference type="InterPro" id="IPR040086">
    <property type="entry name" value="MJ0683-like"/>
</dbReference>
<reference evidence="5" key="1">
    <citation type="journal article" date="2020" name="bioRxiv">
        <title>A rank-normalized archaeal taxonomy based on genome phylogeny resolves widespread incomplete and uneven classifications.</title>
        <authorList>
            <person name="Rinke C."/>
            <person name="Chuvochina M."/>
            <person name="Mussig A.J."/>
            <person name="Chaumeil P.-A."/>
            <person name="Waite D.W."/>
            <person name="Whitman W.B."/>
            <person name="Parks D.H."/>
            <person name="Hugenholtz P."/>
        </authorList>
    </citation>
    <scope>NUCLEOTIDE SEQUENCE</scope>
    <source>
        <strain evidence="5">UBA8849</strain>
    </source>
</reference>
<evidence type="ECO:0000256" key="3">
    <source>
        <dbReference type="ARBA" id="ARBA00023014"/>
    </source>
</evidence>
<dbReference type="SFLD" id="SFLDG01084">
    <property type="entry name" value="Uncharacterised_Radical_SAM_Su"/>
    <property type="match status" value="1"/>
</dbReference>
<evidence type="ECO:0000313" key="6">
    <source>
        <dbReference type="Proteomes" id="UP000645676"/>
    </source>
</evidence>
<dbReference type="Proteomes" id="UP000645676">
    <property type="component" value="Unassembled WGS sequence"/>
</dbReference>
<dbReference type="AlphaFoldDB" id="A0A832WGA8"/>
<keyword evidence="2" id="KW-0408">Iron</keyword>
<evidence type="ECO:0000313" key="5">
    <source>
        <dbReference type="EMBL" id="HII59900.1"/>
    </source>
</evidence>
<feature type="domain" description="Radical SAM core" evidence="4">
    <location>
        <begin position="15"/>
        <end position="245"/>
    </location>
</feature>
<keyword evidence="1" id="KW-0479">Metal-binding</keyword>
<name>A0A832WGA8_9EURY</name>
<dbReference type="PROSITE" id="PS51918">
    <property type="entry name" value="RADICAL_SAM"/>
    <property type="match status" value="1"/>
</dbReference>
<comment type="caution">
    <text evidence="5">The sequence shown here is derived from an EMBL/GenBank/DDBJ whole genome shotgun (WGS) entry which is preliminary data.</text>
</comment>
<accession>A0A832WGA8</accession>
<dbReference type="PANTHER" id="PTHR43432:SF6">
    <property type="entry name" value="RADICAL SAM CORE DOMAIN-CONTAINING PROTEIN"/>
    <property type="match status" value="1"/>
</dbReference>
<protein>
    <submittedName>
        <fullName evidence="5">Radical SAM protein</fullName>
    </submittedName>
</protein>
<dbReference type="SFLD" id="SFLDS00029">
    <property type="entry name" value="Radical_SAM"/>
    <property type="match status" value="1"/>
</dbReference>
<evidence type="ECO:0000256" key="1">
    <source>
        <dbReference type="ARBA" id="ARBA00022723"/>
    </source>
</evidence>
<dbReference type="PANTHER" id="PTHR43432">
    <property type="entry name" value="SLR0285 PROTEIN"/>
    <property type="match status" value="1"/>
</dbReference>
<dbReference type="EMBL" id="DUJR01000025">
    <property type="protein sequence ID" value="HII59900.1"/>
    <property type="molecule type" value="Genomic_DNA"/>
</dbReference>
<keyword evidence="3" id="KW-0411">Iron-sulfur</keyword>
<dbReference type="Gene3D" id="3.80.30.30">
    <property type="match status" value="1"/>
</dbReference>
<sequence>MEIIKIKAKKPINPTKIPGAKYVINQYIGCQYACKYCYARFMCKWYNYGKWGSWVVVKENLPDLIKNKHIKGKIYMSSVSDAYRPIEKDFKLTRNILKNIDKRAELSILTKSDLVLRDMDLFKKFSSIEVGLTINNFEGNLKKDIEPFSPSNEKRIDALKTLYENGIKNYAFISPIIPDLIDVEYIIGETKPFTNFYYFEFLNLKASREFKHYLEQNYPESYEIISNKTAFKRYIDEVINTIKKKDIAIKGICVH</sequence>
<dbReference type="Pfam" id="PF04055">
    <property type="entry name" value="Radical_SAM"/>
    <property type="match status" value="1"/>
</dbReference>